<feature type="compositionally biased region" description="Polar residues" evidence="1">
    <location>
        <begin position="72"/>
        <end position="85"/>
    </location>
</feature>
<protein>
    <submittedName>
        <fullName evidence="2">Unnamed protein product</fullName>
    </submittedName>
</protein>
<organism evidence="2 3">
    <name type="scientific">Phytophthora fragariaefolia</name>
    <dbReference type="NCBI Taxonomy" id="1490495"/>
    <lineage>
        <taxon>Eukaryota</taxon>
        <taxon>Sar</taxon>
        <taxon>Stramenopiles</taxon>
        <taxon>Oomycota</taxon>
        <taxon>Peronosporomycetes</taxon>
        <taxon>Peronosporales</taxon>
        <taxon>Peronosporaceae</taxon>
        <taxon>Phytophthora</taxon>
    </lineage>
</organism>
<dbReference type="Proteomes" id="UP001165121">
    <property type="component" value="Unassembled WGS sequence"/>
</dbReference>
<feature type="compositionally biased region" description="Basic and acidic residues" evidence="1">
    <location>
        <begin position="54"/>
        <end position="69"/>
    </location>
</feature>
<reference evidence="2" key="1">
    <citation type="submission" date="2023-04" db="EMBL/GenBank/DDBJ databases">
        <title>Phytophthora fragariaefolia NBRC 109709.</title>
        <authorList>
            <person name="Ichikawa N."/>
            <person name="Sato H."/>
            <person name="Tonouchi N."/>
        </authorList>
    </citation>
    <scope>NUCLEOTIDE SEQUENCE</scope>
    <source>
        <strain evidence="2">NBRC 109709</strain>
    </source>
</reference>
<dbReference type="EMBL" id="BSXT01002878">
    <property type="protein sequence ID" value="GMF51362.1"/>
    <property type="molecule type" value="Genomic_DNA"/>
</dbReference>
<dbReference type="OrthoDB" id="127231at2759"/>
<sequence>MRTAGCGPSRPPWAKMFTCRPPSSFATYLPASSATAGRAHTSQRTDAASSAPRDVLDLRSRSPVRKDYPSGDSAQIDDSMSSASDDGNRDTTDVSAEIDRPPDDTTLPEIAGSDRREAVEEKEEAEDDGTDDEVLSALSRSRSSLRRRGSLTPRRRTLQPIIDVDGDGDSSSGSSSGNGGSERSGAGSVGSSPRDHVGDDPAVGDLAGATEADEIDDSPLFPTFVPRRLWIPGGCARLFRQPDIIPWDVYAVSSLRVSEIDVQTLSALLTSVSEWLFPAIDPASHPLPDSYEDLITGATVSALMDTSPWSKLSNGDAPLTFIPAVSGRRLPPNFVQDYLELEERHLQSYWESTHFLPISEAMCSANPALSTYHEQRRQRRSRADAAWRRFLTKDVIPALRHRQCDLDILLDPFFHHFLKSRVTKHWFPTLDGGASSLAEAADILDLEEPWRLQFRQNHQDHPAMRIARLRDKFLDPRHVQPPASVAL</sequence>
<proteinExistence type="predicted"/>
<accession>A0A9W6Y2E5</accession>
<dbReference type="AlphaFoldDB" id="A0A9W6Y2E5"/>
<comment type="caution">
    <text evidence="2">The sequence shown here is derived from an EMBL/GenBank/DDBJ whole genome shotgun (WGS) entry which is preliminary data.</text>
</comment>
<feature type="region of interest" description="Disordered" evidence="1">
    <location>
        <begin position="32"/>
        <end position="211"/>
    </location>
</feature>
<evidence type="ECO:0000256" key="1">
    <source>
        <dbReference type="SAM" id="MobiDB-lite"/>
    </source>
</evidence>
<feature type="compositionally biased region" description="Basic residues" evidence="1">
    <location>
        <begin position="143"/>
        <end position="157"/>
    </location>
</feature>
<keyword evidence="3" id="KW-1185">Reference proteome</keyword>
<feature type="compositionally biased region" description="Basic and acidic residues" evidence="1">
    <location>
        <begin position="86"/>
        <end position="103"/>
    </location>
</feature>
<evidence type="ECO:0000313" key="2">
    <source>
        <dbReference type="EMBL" id="GMF51362.1"/>
    </source>
</evidence>
<gene>
    <name evidence="2" type="ORF">Pfra01_002073700</name>
</gene>
<feature type="compositionally biased region" description="Polar residues" evidence="1">
    <location>
        <begin position="32"/>
        <end position="48"/>
    </location>
</feature>
<evidence type="ECO:0000313" key="3">
    <source>
        <dbReference type="Proteomes" id="UP001165121"/>
    </source>
</evidence>
<name>A0A9W6Y2E5_9STRA</name>
<feature type="compositionally biased region" description="Acidic residues" evidence="1">
    <location>
        <begin position="120"/>
        <end position="134"/>
    </location>
</feature>